<proteinExistence type="predicted"/>
<evidence type="ECO:0000256" key="1">
    <source>
        <dbReference type="SAM" id="MobiDB-lite"/>
    </source>
</evidence>
<evidence type="ECO:0000313" key="2">
    <source>
        <dbReference type="EMBL" id="JAH53231.1"/>
    </source>
</evidence>
<feature type="region of interest" description="Disordered" evidence="1">
    <location>
        <begin position="1"/>
        <end position="24"/>
    </location>
</feature>
<reference evidence="2" key="1">
    <citation type="submission" date="2014-11" db="EMBL/GenBank/DDBJ databases">
        <authorList>
            <person name="Amaro Gonzalez C."/>
        </authorList>
    </citation>
    <scope>NUCLEOTIDE SEQUENCE</scope>
</reference>
<dbReference type="AlphaFoldDB" id="A0A0E9TI36"/>
<accession>A0A0E9TI36</accession>
<dbReference type="EMBL" id="GBXM01055346">
    <property type="protein sequence ID" value="JAH53231.1"/>
    <property type="molecule type" value="Transcribed_RNA"/>
</dbReference>
<name>A0A0E9TI36_ANGAN</name>
<protein>
    <submittedName>
        <fullName evidence="2">Uncharacterized protein</fullName>
    </submittedName>
</protein>
<sequence length="24" mass="2672">MKARKSKASHPDAHRSQAIPLQDV</sequence>
<reference evidence="2" key="2">
    <citation type="journal article" date="2015" name="Fish Shellfish Immunol.">
        <title>Early steps in the European eel (Anguilla anguilla)-Vibrio vulnificus interaction in the gills: Role of the RtxA13 toxin.</title>
        <authorList>
            <person name="Callol A."/>
            <person name="Pajuelo D."/>
            <person name="Ebbesson L."/>
            <person name="Teles M."/>
            <person name="MacKenzie S."/>
            <person name="Amaro C."/>
        </authorList>
    </citation>
    <scope>NUCLEOTIDE SEQUENCE</scope>
</reference>
<organism evidence="2">
    <name type="scientific">Anguilla anguilla</name>
    <name type="common">European freshwater eel</name>
    <name type="synonym">Muraena anguilla</name>
    <dbReference type="NCBI Taxonomy" id="7936"/>
    <lineage>
        <taxon>Eukaryota</taxon>
        <taxon>Metazoa</taxon>
        <taxon>Chordata</taxon>
        <taxon>Craniata</taxon>
        <taxon>Vertebrata</taxon>
        <taxon>Euteleostomi</taxon>
        <taxon>Actinopterygii</taxon>
        <taxon>Neopterygii</taxon>
        <taxon>Teleostei</taxon>
        <taxon>Anguilliformes</taxon>
        <taxon>Anguillidae</taxon>
        <taxon>Anguilla</taxon>
    </lineage>
</organism>